<accession>A0A1G9Q0B9</accession>
<evidence type="ECO:0000256" key="4">
    <source>
        <dbReference type="ARBA" id="ARBA00022692"/>
    </source>
</evidence>
<dbReference type="AlphaFoldDB" id="A0A1G9Q0B9"/>
<evidence type="ECO:0000256" key="3">
    <source>
        <dbReference type="ARBA" id="ARBA00022475"/>
    </source>
</evidence>
<name>A0A1G9Q0B9_9SPHI</name>
<keyword evidence="5 7" id="KW-1133">Transmembrane helix</keyword>
<dbReference type="PANTHER" id="PTHR30489:SF0">
    <property type="entry name" value="LIPOPROTEIN-RELEASING SYSTEM TRANSMEMBRANE PROTEIN LOLE"/>
    <property type="match status" value="1"/>
</dbReference>
<evidence type="ECO:0000259" key="8">
    <source>
        <dbReference type="Pfam" id="PF02687"/>
    </source>
</evidence>
<dbReference type="OrthoDB" id="1522724at2"/>
<feature type="transmembrane region" description="Helical" evidence="7">
    <location>
        <begin position="21"/>
        <end position="46"/>
    </location>
</feature>
<feature type="transmembrane region" description="Helical" evidence="7">
    <location>
        <begin position="376"/>
        <end position="399"/>
    </location>
</feature>
<dbReference type="EMBL" id="FNHH01000005">
    <property type="protein sequence ID" value="SDM04512.1"/>
    <property type="molecule type" value="Genomic_DNA"/>
</dbReference>
<feature type="domain" description="ABC3 transporter permease C-terminal" evidence="8">
    <location>
        <begin position="278"/>
        <end position="400"/>
    </location>
</feature>
<gene>
    <name evidence="10" type="ORF">SAMN05421813_10568</name>
</gene>
<organism evidence="10 11">
    <name type="scientific">Daejeonella rubra</name>
    <dbReference type="NCBI Taxonomy" id="990371"/>
    <lineage>
        <taxon>Bacteria</taxon>
        <taxon>Pseudomonadati</taxon>
        <taxon>Bacteroidota</taxon>
        <taxon>Sphingobacteriia</taxon>
        <taxon>Sphingobacteriales</taxon>
        <taxon>Sphingobacteriaceae</taxon>
        <taxon>Daejeonella</taxon>
    </lineage>
</organism>
<keyword evidence="11" id="KW-1185">Reference proteome</keyword>
<evidence type="ECO:0000259" key="9">
    <source>
        <dbReference type="Pfam" id="PF12704"/>
    </source>
</evidence>
<dbReference type="InterPro" id="IPR051447">
    <property type="entry name" value="Lipoprotein-release_system"/>
</dbReference>
<dbReference type="GO" id="GO:0098797">
    <property type="term" value="C:plasma membrane protein complex"/>
    <property type="evidence" value="ECO:0007669"/>
    <property type="project" value="TreeGrafter"/>
</dbReference>
<dbReference type="STRING" id="990371.SAMN05421813_10568"/>
<dbReference type="Pfam" id="PF12704">
    <property type="entry name" value="MacB_PCD"/>
    <property type="match status" value="1"/>
</dbReference>
<evidence type="ECO:0000313" key="11">
    <source>
        <dbReference type="Proteomes" id="UP000199226"/>
    </source>
</evidence>
<evidence type="ECO:0000256" key="1">
    <source>
        <dbReference type="ARBA" id="ARBA00004651"/>
    </source>
</evidence>
<keyword evidence="10" id="KW-0449">Lipoprotein</keyword>
<dbReference type="GO" id="GO:0044874">
    <property type="term" value="P:lipoprotein localization to outer membrane"/>
    <property type="evidence" value="ECO:0007669"/>
    <property type="project" value="TreeGrafter"/>
</dbReference>
<feature type="transmembrane region" description="Helical" evidence="7">
    <location>
        <begin position="274"/>
        <end position="300"/>
    </location>
</feature>
<evidence type="ECO:0000313" key="10">
    <source>
        <dbReference type="EMBL" id="SDM04512.1"/>
    </source>
</evidence>
<evidence type="ECO:0000256" key="6">
    <source>
        <dbReference type="ARBA" id="ARBA00023136"/>
    </source>
</evidence>
<keyword evidence="6 7" id="KW-0472">Membrane</keyword>
<comment type="similarity">
    <text evidence="2">Belongs to the ABC-4 integral membrane protein family. LolC/E subfamily.</text>
</comment>
<dbReference type="InterPro" id="IPR003838">
    <property type="entry name" value="ABC3_permease_C"/>
</dbReference>
<dbReference type="RefSeq" id="WP_090701320.1">
    <property type="nucleotide sequence ID" value="NZ_FNHH01000005.1"/>
</dbReference>
<evidence type="ECO:0000256" key="5">
    <source>
        <dbReference type="ARBA" id="ARBA00022989"/>
    </source>
</evidence>
<dbReference type="Proteomes" id="UP000199226">
    <property type="component" value="Unassembled WGS sequence"/>
</dbReference>
<feature type="domain" description="MacB-like periplasmic core" evidence="9">
    <location>
        <begin position="25"/>
        <end position="247"/>
    </location>
</feature>
<protein>
    <submittedName>
        <fullName evidence="10">Lipoprotein-releasing system permease protein</fullName>
    </submittedName>
</protein>
<dbReference type="PANTHER" id="PTHR30489">
    <property type="entry name" value="LIPOPROTEIN-RELEASING SYSTEM TRANSMEMBRANE PROTEIN LOLE"/>
    <property type="match status" value="1"/>
</dbReference>
<evidence type="ECO:0000256" key="7">
    <source>
        <dbReference type="SAM" id="Phobius"/>
    </source>
</evidence>
<proteinExistence type="inferred from homology"/>
<dbReference type="InterPro" id="IPR025857">
    <property type="entry name" value="MacB_PCD"/>
</dbReference>
<keyword evidence="3" id="KW-1003">Cell membrane</keyword>
<feature type="transmembrane region" description="Helical" evidence="7">
    <location>
        <begin position="321"/>
        <end position="348"/>
    </location>
</feature>
<reference evidence="11" key="1">
    <citation type="submission" date="2016-10" db="EMBL/GenBank/DDBJ databases">
        <authorList>
            <person name="Varghese N."/>
            <person name="Submissions S."/>
        </authorList>
    </citation>
    <scope>NUCLEOTIDE SEQUENCE [LARGE SCALE GENOMIC DNA]</scope>
    <source>
        <strain evidence="11">DSM 24536</strain>
    </source>
</reference>
<dbReference type="Pfam" id="PF02687">
    <property type="entry name" value="FtsX"/>
    <property type="match status" value="1"/>
</dbReference>
<comment type="subcellular location">
    <subcellularLocation>
        <location evidence="1">Cell membrane</location>
        <topology evidence="1">Multi-pass membrane protein</topology>
    </subcellularLocation>
</comment>
<keyword evidence="4 7" id="KW-0812">Transmembrane</keyword>
<evidence type="ECO:0000256" key="2">
    <source>
        <dbReference type="ARBA" id="ARBA00005236"/>
    </source>
</evidence>
<sequence length="409" mass="45350">MNTSYYIAKRYLFSKKSVNAINFISGISMLGVFVGSAALIIILSVFNGFENIVLSMYNTFSPELRIEALKGKTFDPGNTHFLTLKNDKRIINYTEVLQEKALVRYGESQSIALVKGVSEGFLKNKTGLDSVISSGSFTLWSKGQDMAVIGSALQTYLSINLNNEFQSLDVYSPRKGALNSLNPADEFNVRSIYPSGVFAVQQEFDNTMIVPIRFARELLGENKLVSYIEINAARDVVIEDLQKDIEESLGKEFLVKNRSQQNELLYKILNSEKWAIFLILTFVLIIAIFNIIGSLTMLVIDKRKDIAILSSLGANKGLIRGIFFIEGMMISMLGCVFGMAAGLIFILLQQQFGFIAMSGANLMIDSYPVGIKLTDFILVFGTVLLVSVIASAISSRLSVKNSMNLREDL</sequence>